<keyword evidence="7 9" id="KW-0520">NAD</keyword>
<dbReference type="AlphaFoldDB" id="A0A149VVC2"/>
<evidence type="ECO:0000256" key="4">
    <source>
        <dbReference type="ARBA" id="ARBA00007637"/>
    </source>
</evidence>
<accession>A0A149VVC2</accession>
<comment type="similarity">
    <text evidence="4 9">Belongs to the NAD(P)-dependent epimerase/dehydratase family.</text>
</comment>
<dbReference type="SUPFAM" id="SSF51735">
    <property type="entry name" value="NAD(P)-binding Rossmann-fold domains"/>
    <property type="match status" value="1"/>
</dbReference>
<gene>
    <name evidence="11" type="primary">galE</name>
    <name evidence="11" type="ORF">FEMY_23080</name>
</gene>
<evidence type="ECO:0000256" key="6">
    <source>
        <dbReference type="ARBA" id="ARBA00018569"/>
    </source>
</evidence>
<keyword evidence="8 9" id="KW-0413">Isomerase</keyword>
<evidence type="ECO:0000313" key="11">
    <source>
        <dbReference type="EMBL" id="KXW57173.1"/>
    </source>
</evidence>
<evidence type="ECO:0000256" key="9">
    <source>
        <dbReference type="RuleBase" id="RU366046"/>
    </source>
</evidence>
<dbReference type="NCBIfam" id="NF007956">
    <property type="entry name" value="PRK10675.1"/>
    <property type="match status" value="1"/>
</dbReference>
<dbReference type="RefSeq" id="WP_062188581.1">
    <property type="nucleotide sequence ID" value="NZ_CP053675.1"/>
</dbReference>
<evidence type="ECO:0000259" key="10">
    <source>
        <dbReference type="Pfam" id="PF16363"/>
    </source>
</evidence>
<dbReference type="PANTHER" id="PTHR43725:SF47">
    <property type="entry name" value="UDP-GLUCOSE 4-EPIMERASE"/>
    <property type="match status" value="1"/>
</dbReference>
<evidence type="ECO:0000256" key="5">
    <source>
        <dbReference type="ARBA" id="ARBA00013189"/>
    </source>
</evidence>
<dbReference type="Gene3D" id="3.40.50.720">
    <property type="entry name" value="NAD(P)-binding Rossmann-like Domain"/>
    <property type="match status" value="1"/>
</dbReference>
<keyword evidence="12" id="KW-1185">Reference proteome</keyword>
<organism evidence="11 12">
    <name type="scientific">Ferrovum myxofaciens</name>
    <dbReference type="NCBI Taxonomy" id="416213"/>
    <lineage>
        <taxon>Bacteria</taxon>
        <taxon>Pseudomonadati</taxon>
        <taxon>Pseudomonadota</taxon>
        <taxon>Betaproteobacteria</taxon>
        <taxon>Ferrovales</taxon>
        <taxon>Ferrovaceae</taxon>
        <taxon>Ferrovum</taxon>
    </lineage>
</organism>
<comment type="cofactor">
    <cofactor evidence="2 9">
        <name>NAD(+)</name>
        <dbReference type="ChEBI" id="CHEBI:57540"/>
    </cofactor>
</comment>
<dbReference type="UniPathway" id="UPA00214"/>
<dbReference type="GO" id="GO:0003978">
    <property type="term" value="F:UDP-glucose 4-epimerase activity"/>
    <property type="evidence" value="ECO:0007669"/>
    <property type="project" value="UniProtKB-UniRule"/>
</dbReference>
<dbReference type="CDD" id="cd05247">
    <property type="entry name" value="UDP_G4E_1_SDR_e"/>
    <property type="match status" value="1"/>
</dbReference>
<dbReference type="InterPro" id="IPR016040">
    <property type="entry name" value="NAD(P)-bd_dom"/>
</dbReference>
<dbReference type="Proteomes" id="UP000075653">
    <property type="component" value="Unassembled WGS sequence"/>
</dbReference>
<feature type="domain" description="NAD(P)-binding" evidence="10">
    <location>
        <begin position="8"/>
        <end position="327"/>
    </location>
</feature>
<comment type="catalytic activity">
    <reaction evidence="1 9">
        <text>UDP-alpha-D-glucose = UDP-alpha-D-galactose</text>
        <dbReference type="Rhea" id="RHEA:22168"/>
        <dbReference type="ChEBI" id="CHEBI:58885"/>
        <dbReference type="ChEBI" id="CHEBI:66914"/>
        <dbReference type="EC" id="5.1.3.2"/>
    </reaction>
</comment>
<evidence type="ECO:0000256" key="7">
    <source>
        <dbReference type="ARBA" id="ARBA00023027"/>
    </source>
</evidence>
<protein>
    <recommendedName>
        <fullName evidence="6 9">UDP-glucose 4-epimerase</fullName>
        <ecNumber evidence="5 9">5.1.3.2</ecNumber>
    </recommendedName>
</protein>
<dbReference type="GO" id="GO:0005829">
    <property type="term" value="C:cytosol"/>
    <property type="evidence" value="ECO:0007669"/>
    <property type="project" value="TreeGrafter"/>
</dbReference>
<dbReference type="InterPro" id="IPR036291">
    <property type="entry name" value="NAD(P)-bd_dom_sf"/>
</dbReference>
<dbReference type="Gene3D" id="3.90.25.10">
    <property type="entry name" value="UDP-galactose 4-epimerase, domain 1"/>
    <property type="match status" value="1"/>
</dbReference>
<reference evidence="11 12" key="1">
    <citation type="submission" date="2016-01" db="EMBL/GenBank/DDBJ databases">
        <title>Genome sequence of the acidophilic iron oxidising Ferrovum strain Z-31.</title>
        <authorList>
            <person name="Poehlein A."/>
            <person name="Ullrich S.R."/>
            <person name="Schloemann M."/>
            <person name="Muehling M."/>
            <person name="Daniel R."/>
        </authorList>
    </citation>
    <scope>NUCLEOTIDE SEQUENCE [LARGE SCALE GENOMIC DNA]</scope>
    <source>
        <strain evidence="11 12">Z-31</strain>
    </source>
</reference>
<dbReference type="PANTHER" id="PTHR43725">
    <property type="entry name" value="UDP-GLUCOSE 4-EPIMERASE"/>
    <property type="match status" value="1"/>
</dbReference>
<dbReference type="InterPro" id="IPR005886">
    <property type="entry name" value="UDP_G4E"/>
</dbReference>
<proteinExistence type="inferred from homology"/>
<comment type="pathway">
    <text evidence="3 9">Carbohydrate metabolism; galactose metabolism.</text>
</comment>
<dbReference type="EC" id="5.1.3.2" evidence="5 9"/>
<dbReference type="Pfam" id="PF16363">
    <property type="entry name" value="GDP_Man_Dehyd"/>
    <property type="match status" value="1"/>
</dbReference>
<dbReference type="NCBIfam" id="TIGR01179">
    <property type="entry name" value="galE"/>
    <property type="match status" value="1"/>
</dbReference>
<evidence type="ECO:0000256" key="3">
    <source>
        <dbReference type="ARBA" id="ARBA00004947"/>
    </source>
</evidence>
<evidence type="ECO:0000256" key="2">
    <source>
        <dbReference type="ARBA" id="ARBA00001911"/>
    </source>
</evidence>
<keyword evidence="9" id="KW-0119">Carbohydrate metabolism</keyword>
<name>A0A149VVC2_9PROT</name>
<dbReference type="GO" id="GO:0006012">
    <property type="term" value="P:galactose metabolic process"/>
    <property type="evidence" value="ECO:0007669"/>
    <property type="project" value="UniProtKB-UniPathway"/>
</dbReference>
<dbReference type="STRING" id="1789004.FEMY_23080"/>
<sequence>MNNKKNVLVAGGAGYIGSHVVTVLLQAGFSVVVLDNFSNSDPSVLQRLEKITGQTVPFVHADLRTCDTVVSTLRNYRINSVIHLAGLKAVGESVAKPIEYYGCNIQGTLSLLEAMQTCGVHELVFSSSATVYGDPQTLPLDETHPTSATNPYGRSKLHIEEMLHDVARASEKWKIVCLRYFNPVGAHPSALIGEDPAGIPNNLMPFVAQVASGKRPLLRIFGNDYPTPDGTGVRDYIHVMDLAEGHRSALDFVATQPGWQAINLGSGQGHSVLEMVAAFEKASGRSIPYQIVDRRPGDIASCIADPARALRVLHWKTTRSLEDMCTSTWAWQRYREVGV</sequence>
<evidence type="ECO:0000256" key="8">
    <source>
        <dbReference type="ARBA" id="ARBA00023235"/>
    </source>
</evidence>
<dbReference type="PATRIC" id="fig|1789004.3.peg.2431"/>
<comment type="subunit">
    <text evidence="9">Homodimer.</text>
</comment>
<evidence type="ECO:0000256" key="1">
    <source>
        <dbReference type="ARBA" id="ARBA00000083"/>
    </source>
</evidence>
<evidence type="ECO:0000313" key="12">
    <source>
        <dbReference type="Proteomes" id="UP000075653"/>
    </source>
</evidence>
<dbReference type="EMBL" id="LRRD01000101">
    <property type="protein sequence ID" value="KXW57173.1"/>
    <property type="molecule type" value="Genomic_DNA"/>
</dbReference>
<comment type="caution">
    <text evidence="11">The sequence shown here is derived from an EMBL/GenBank/DDBJ whole genome shotgun (WGS) entry which is preliminary data.</text>
</comment>